<evidence type="ECO:0000313" key="1">
    <source>
        <dbReference type="EMBL" id="RKT73896.1"/>
    </source>
</evidence>
<keyword evidence="2" id="KW-1185">Reference proteome</keyword>
<dbReference type="OrthoDB" id="3699230at2"/>
<reference evidence="1 2" key="1">
    <citation type="submission" date="2018-10" db="EMBL/GenBank/DDBJ databases">
        <title>Sequencing the genomes of 1000 actinobacteria strains.</title>
        <authorList>
            <person name="Klenk H.-P."/>
        </authorList>
    </citation>
    <scope>NUCLEOTIDE SEQUENCE [LARGE SCALE GENOMIC DNA]</scope>
    <source>
        <strain evidence="1 2">DSM 43911</strain>
    </source>
</reference>
<evidence type="ECO:0000313" key="2">
    <source>
        <dbReference type="Proteomes" id="UP000272729"/>
    </source>
</evidence>
<evidence type="ECO:0008006" key="3">
    <source>
        <dbReference type="Google" id="ProtNLM"/>
    </source>
</evidence>
<gene>
    <name evidence="1" type="ORF">DFJ66_7233</name>
</gene>
<organism evidence="1 2">
    <name type="scientific">Saccharothrix variisporea</name>
    <dbReference type="NCBI Taxonomy" id="543527"/>
    <lineage>
        <taxon>Bacteria</taxon>
        <taxon>Bacillati</taxon>
        <taxon>Actinomycetota</taxon>
        <taxon>Actinomycetes</taxon>
        <taxon>Pseudonocardiales</taxon>
        <taxon>Pseudonocardiaceae</taxon>
        <taxon>Saccharothrix</taxon>
    </lineage>
</organism>
<dbReference type="EMBL" id="RBXR01000001">
    <property type="protein sequence ID" value="RKT73896.1"/>
    <property type="molecule type" value="Genomic_DNA"/>
</dbReference>
<comment type="caution">
    <text evidence="1">The sequence shown here is derived from an EMBL/GenBank/DDBJ whole genome shotgun (WGS) entry which is preliminary data.</text>
</comment>
<accession>A0A495XLU2</accession>
<proteinExistence type="predicted"/>
<dbReference type="Proteomes" id="UP000272729">
    <property type="component" value="Unassembled WGS sequence"/>
</dbReference>
<dbReference type="RefSeq" id="WP_121228013.1">
    <property type="nucleotide sequence ID" value="NZ_JBIUBA010000034.1"/>
</dbReference>
<dbReference type="AlphaFoldDB" id="A0A495XLU2"/>
<sequence>MAEVQDLIISEGYARFRNLPDVPRAAVVIRLADGTLRVSTSRDIARRSFGRRWVHYQVVDLRPHRLVHSFRVRDLDVRIEFTWQVTDPVDVVARNLRDLPAATKSLLEYVVLLAGKMTPALARPRFEANARSLAETLPIDVRDVVVDVREAPRGVGFGVGEVRPYLPPRGTKPVPVTIYLSEEAGHERVEAAVEELLRGVGGEVVERDEPIIGSWFRRMRARIGGFTQSEAGQEMAAMALHAAETRLVHLKDAEVTAKMMENLGPVLEALQPSAHAVVRVGALLIVKVDGAVAVHQLTAWQQLQLDHRPELALSPHDVMAALNETEQPAVQGVEQPALEVD</sequence>
<name>A0A495XLU2_9PSEU</name>
<protein>
    <recommendedName>
        <fullName evidence="3">Band 7 domain-containing protein</fullName>
    </recommendedName>
</protein>